<dbReference type="SUPFAM" id="SSF46785">
    <property type="entry name" value="Winged helix' DNA-binding domain"/>
    <property type="match status" value="1"/>
</dbReference>
<proteinExistence type="predicted"/>
<sequence>MEDIRAIMRKLSMALNNIDEIYYTDVAKMGLGKSLLWLLYALDNGEAHSQREICAQWGFPKSTLNSTIKQAEAKGYLTLTPIPGKRREMSIHLTAAGEAYAHAVLAPIYEAENKALAETVAVYSPEFIEALVYFNGRLKAAFAEQIAASQKVLDKS</sequence>
<feature type="domain" description="HTH marR-type" evidence="1">
    <location>
        <begin position="1"/>
        <end position="140"/>
    </location>
</feature>
<dbReference type="Gene3D" id="1.10.10.10">
    <property type="entry name" value="Winged helix-like DNA-binding domain superfamily/Winged helix DNA-binding domain"/>
    <property type="match status" value="1"/>
</dbReference>
<dbReference type="SMART" id="SM00347">
    <property type="entry name" value="HTH_MARR"/>
    <property type="match status" value="1"/>
</dbReference>
<reference evidence="2 3" key="1">
    <citation type="submission" date="2020-08" db="EMBL/GenBank/DDBJ databases">
        <authorList>
            <person name="Liu C."/>
            <person name="Sun Q."/>
        </authorList>
    </citation>
    <scope>NUCLEOTIDE SEQUENCE [LARGE SCALE GENOMIC DNA]</scope>
    <source>
        <strain evidence="2 3">NSJ-59</strain>
    </source>
</reference>
<dbReference type="InterPro" id="IPR036390">
    <property type="entry name" value="WH_DNA-bd_sf"/>
</dbReference>
<comment type="caution">
    <text evidence="2">The sequence shown here is derived from an EMBL/GenBank/DDBJ whole genome shotgun (WGS) entry which is preliminary data.</text>
</comment>
<dbReference type="InterPro" id="IPR000835">
    <property type="entry name" value="HTH_MarR-typ"/>
</dbReference>
<accession>A0ABR6VGW4</accession>
<evidence type="ECO:0000313" key="3">
    <source>
        <dbReference type="Proteomes" id="UP000606870"/>
    </source>
</evidence>
<name>A0ABR6VGW4_9FIRM</name>
<dbReference type="Proteomes" id="UP000606870">
    <property type="component" value="Unassembled WGS sequence"/>
</dbReference>
<dbReference type="InterPro" id="IPR036388">
    <property type="entry name" value="WH-like_DNA-bd_sf"/>
</dbReference>
<organism evidence="2 3">
    <name type="scientific">Megasphaera hominis</name>
    <dbReference type="NCBI Taxonomy" id="159836"/>
    <lineage>
        <taxon>Bacteria</taxon>
        <taxon>Bacillati</taxon>
        <taxon>Bacillota</taxon>
        <taxon>Negativicutes</taxon>
        <taxon>Veillonellales</taxon>
        <taxon>Veillonellaceae</taxon>
        <taxon>Megasphaera</taxon>
    </lineage>
</organism>
<dbReference type="RefSeq" id="WP_186502709.1">
    <property type="nucleotide sequence ID" value="NZ_JACOGK010000010.1"/>
</dbReference>
<gene>
    <name evidence="2" type="ORF">H8J70_04710</name>
</gene>
<evidence type="ECO:0000259" key="1">
    <source>
        <dbReference type="PROSITE" id="PS50995"/>
    </source>
</evidence>
<dbReference type="EMBL" id="JACOGK010000010">
    <property type="protein sequence ID" value="MBC3536553.1"/>
    <property type="molecule type" value="Genomic_DNA"/>
</dbReference>
<dbReference type="PROSITE" id="PS50995">
    <property type="entry name" value="HTH_MARR_2"/>
    <property type="match status" value="1"/>
</dbReference>
<protein>
    <submittedName>
        <fullName evidence="2">MarR family transcriptional regulator</fullName>
    </submittedName>
</protein>
<evidence type="ECO:0000313" key="2">
    <source>
        <dbReference type="EMBL" id="MBC3536553.1"/>
    </source>
</evidence>
<keyword evidence="3" id="KW-1185">Reference proteome</keyword>
<dbReference type="Pfam" id="PF12802">
    <property type="entry name" value="MarR_2"/>
    <property type="match status" value="1"/>
</dbReference>